<sequence length="349" mass="39379">MKLKKIKQLILLSSLGISVIASSCTDKLPTINPGNKIETEKPSNPNQENPSQPTDPNQPITPDKPTAVYPKTFTSKDTKINLSVKSNEIVLKNKFNSKDINDAAFFLDQVNLEKNPDNSADISYYSYNVPKALNDLADLVHTREQQKKNETKTEENKEDKAKTVDAKKSESESKKEKKLDLFNVKFEEFSNPLIYGLDLWGVSAIQFKEDDLDLFLSLFKINNKPINKVWKGLAFTEGQEDLKKTFEDVFATQLGIQKDSEEFRKQWELHYGKINLLFTVDNLFVLFRISGLSINKLDKTISGKLNLAIGADPQGLAKTGPELAESKPTTKTNDETFETSLDFTIKNAF</sequence>
<evidence type="ECO:0008006" key="5">
    <source>
        <dbReference type="Google" id="ProtNLM"/>
    </source>
</evidence>
<evidence type="ECO:0000313" key="4">
    <source>
        <dbReference type="Proteomes" id="UP001216384"/>
    </source>
</evidence>
<evidence type="ECO:0000313" key="3">
    <source>
        <dbReference type="EMBL" id="MDC4183388.1"/>
    </source>
</evidence>
<protein>
    <recommendedName>
        <fullName evidence="5">Lipoprotein</fullName>
    </recommendedName>
</protein>
<dbReference type="Proteomes" id="UP001216384">
    <property type="component" value="Unassembled WGS sequence"/>
</dbReference>
<feature type="chain" id="PRO_5043420090" description="Lipoprotein" evidence="2">
    <location>
        <begin position="24"/>
        <end position="349"/>
    </location>
</feature>
<proteinExistence type="predicted"/>
<evidence type="ECO:0000256" key="2">
    <source>
        <dbReference type="SAM" id="SignalP"/>
    </source>
</evidence>
<evidence type="ECO:0000256" key="1">
    <source>
        <dbReference type="SAM" id="MobiDB-lite"/>
    </source>
</evidence>
<feature type="compositionally biased region" description="Low complexity" evidence="1">
    <location>
        <begin position="42"/>
        <end position="52"/>
    </location>
</feature>
<keyword evidence="2" id="KW-0732">Signal</keyword>
<feature type="region of interest" description="Disordered" evidence="1">
    <location>
        <begin position="144"/>
        <end position="169"/>
    </location>
</feature>
<name>A0AAW6HS37_9MOLU</name>
<dbReference type="RefSeq" id="WP_272403978.1">
    <property type="nucleotide sequence ID" value="NZ_JAJHZP010000013.1"/>
</dbReference>
<feature type="signal peptide" evidence="2">
    <location>
        <begin position="1"/>
        <end position="23"/>
    </location>
</feature>
<dbReference type="EMBL" id="JAJHZP010000013">
    <property type="protein sequence ID" value="MDC4183388.1"/>
    <property type="molecule type" value="Genomic_DNA"/>
</dbReference>
<reference evidence="3" key="1">
    <citation type="submission" date="2021-11" db="EMBL/GenBank/DDBJ databases">
        <title>Description of Mycoplasma bradburyaesp. nov.from sea birds: a tribute to a great mycoplasmologist.</title>
        <authorList>
            <person name="Ramirez A.S."/>
            <person name="Poveda C."/>
            <person name="Suarez-Perez A."/>
            <person name="Rosales R.S."/>
            <person name="Dijkman R."/>
            <person name="Feberwee A."/>
            <person name="Spergser J."/>
            <person name="Szostak M.P."/>
            <person name="Ressel L."/>
            <person name="Calabuig P."/>
            <person name="Catania S."/>
            <person name="Gobbo F."/>
            <person name="Timofte D."/>
            <person name="Poveda J.B."/>
        </authorList>
    </citation>
    <scope>NUCLEOTIDE SEQUENCE</scope>
    <source>
        <strain evidence="3">T264</strain>
    </source>
</reference>
<comment type="caution">
    <text evidence="3">The sequence shown here is derived from an EMBL/GenBank/DDBJ whole genome shotgun (WGS) entry which is preliminary data.</text>
</comment>
<feature type="region of interest" description="Disordered" evidence="1">
    <location>
        <begin position="30"/>
        <end position="66"/>
    </location>
</feature>
<organism evidence="3 4">
    <name type="scientific">Mycoplasma bradburyae</name>
    <dbReference type="NCBI Taxonomy" id="2963128"/>
    <lineage>
        <taxon>Bacteria</taxon>
        <taxon>Bacillati</taxon>
        <taxon>Mycoplasmatota</taxon>
        <taxon>Mollicutes</taxon>
        <taxon>Mycoplasmataceae</taxon>
        <taxon>Mycoplasma</taxon>
    </lineage>
</organism>
<dbReference type="AlphaFoldDB" id="A0AAW6HS37"/>
<accession>A0AAW6HS37</accession>
<gene>
    <name evidence="3" type="ORF">LNO71_01870</name>
</gene>
<dbReference type="PROSITE" id="PS51257">
    <property type="entry name" value="PROKAR_LIPOPROTEIN"/>
    <property type="match status" value="1"/>
</dbReference>